<name>A0A2B6KHZ2_9BACI</name>
<accession>A0A2B6KHZ2</accession>
<reference evidence="1 2" key="1">
    <citation type="submission" date="2017-09" db="EMBL/GenBank/DDBJ databases">
        <title>Large-scale bioinformatics analysis of Bacillus genomes uncovers conserved roles of natural products in bacterial physiology.</title>
        <authorList>
            <consortium name="Agbiome Team Llc"/>
            <person name="Bleich R.M."/>
            <person name="Grubbs K.J."/>
            <person name="Santa Maria K.C."/>
            <person name="Allen S.E."/>
            <person name="Farag S."/>
            <person name="Shank E.A."/>
            <person name="Bowers A."/>
        </authorList>
    </citation>
    <scope>NUCLEOTIDE SEQUENCE [LARGE SCALE GENOMIC DNA]</scope>
    <source>
        <strain evidence="1 2">AFS009893</strain>
    </source>
</reference>
<sequence>MGRRSGKGIILVGYLVLFGLIFGGIMLFHKTDKQEMNAEKTEQIEEVDKSKDIGMKIREMHSDLNTITGWERYENLEKTDAPAWQENEWGFKLIDTTLKEAASLTKGNLKEDLDRARKLLHISIQNHDTTALVYVHRILHDLDIGQNGLKAGNNFNSTKAGAGDASAIPTYEDYMKQHSK</sequence>
<gene>
    <name evidence="1" type="ORF">CN613_12575</name>
</gene>
<protein>
    <submittedName>
        <fullName evidence="1">Uncharacterized protein</fullName>
    </submittedName>
</protein>
<proteinExistence type="predicted"/>
<comment type="caution">
    <text evidence="1">The sequence shown here is derived from an EMBL/GenBank/DDBJ whole genome shotgun (WGS) entry which is preliminary data.</text>
</comment>
<dbReference type="AlphaFoldDB" id="A0A2B6KHZ2"/>
<dbReference type="EMBL" id="NUDP01000040">
    <property type="protein sequence ID" value="PEM69552.1"/>
    <property type="molecule type" value="Genomic_DNA"/>
</dbReference>
<evidence type="ECO:0000313" key="2">
    <source>
        <dbReference type="Proteomes" id="UP000219775"/>
    </source>
</evidence>
<evidence type="ECO:0000313" key="1">
    <source>
        <dbReference type="EMBL" id="PEM69552.1"/>
    </source>
</evidence>
<dbReference type="Proteomes" id="UP000219775">
    <property type="component" value="Unassembled WGS sequence"/>
</dbReference>
<organism evidence="1 2">
    <name type="scientific">Bacillus pseudomycoides</name>
    <dbReference type="NCBI Taxonomy" id="64104"/>
    <lineage>
        <taxon>Bacteria</taxon>
        <taxon>Bacillati</taxon>
        <taxon>Bacillota</taxon>
        <taxon>Bacilli</taxon>
        <taxon>Bacillales</taxon>
        <taxon>Bacillaceae</taxon>
        <taxon>Bacillus</taxon>
        <taxon>Bacillus cereus group</taxon>
    </lineage>
</organism>